<dbReference type="Proteomes" id="UP000623129">
    <property type="component" value="Unassembled WGS sequence"/>
</dbReference>
<dbReference type="OrthoDB" id="1924946at2759"/>
<dbReference type="PANTHER" id="PTHR33321:SF3">
    <property type="entry name" value="OS05G0582000 PROTEIN"/>
    <property type="match status" value="1"/>
</dbReference>
<evidence type="ECO:0000313" key="2">
    <source>
        <dbReference type="EMBL" id="KAF3339964.1"/>
    </source>
</evidence>
<accession>A0A833RVY6</accession>
<gene>
    <name evidence="2" type="ORF">FCM35_KLT15735</name>
</gene>
<keyword evidence="3" id="KW-1185">Reference proteome</keyword>
<reference evidence="2" key="1">
    <citation type="submission" date="2020-01" db="EMBL/GenBank/DDBJ databases">
        <title>Genome sequence of Kobresia littledalei, the first chromosome-level genome in the family Cyperaceae.</title>
        <authorList>
            <person name="Qu G."/>
        </authorList>
    </citation>
    <scope>NUCLEOTIDE SEQUENCE</scope>
    <source>
        <strain evidence="2">C.B.Clarke</strain>
        <tissue evidence="2">Leaf</tissue>
    </source>
</reference>
<evidence type="ECO:0000313" key="3">
    <source>
        <dbReference type="Proteomes" id="UP000623129"/>
    </source>
</evidence>
<dbReference type="Pfam" id="PF04450">
    <property type="entry name" value="BSP"/>
    <property type="match status" value="1"/>
</dbReference>
<dbReference type="EMBL" id="SWLB01000003">
    <property type="protein sequence ID" value="KAF3339964.1"/>
    <property type="molecule type" value="Genomic_DNA"/>
</dbReference>
<feature type="transmembrane region" description="Helical" evidence="1">
    <location>
        <begin position="32"/>
        <end position="53"/>
    </location>
</feature>
<dbReference type="PANTHER" id="PTHR33321">
    <property type="match status" value="1"/>
</dbReference>
<dbReference type="InterPro" id="IPR007541">
    <property type="entry name" value="Uncharacterised_BSP"/>
</dbReference>
<evidence type="ECO:0000256" key="1">
    <source>
        <dbReference type="SAM" id="Phobius"/>
    </source>
</evidence>
<proteinExistence type="predicted"/>
<keyword evidence="1" id="KW-1133">Transmembrane helix</keyword>
<organism evidence="2 3">
    <name type="scientific">Carex littledalei</name>
    <dbReference type="NCBI Taxonomy" id="544730"/>
    <lineage>
        <taxon>Eukaryota</taxon>
        <taxon>Viridiplantae</taxon>
        <taxon>Streptophyta</taxon>
        <taxon>Embryophyta</taxon>
        <taxon>Tracheophyta</taxon>
        <taxon>Spermatophyta</taxon>
        <taxon>Magnoliopsida</taxon>
        <taxon>Liliopsida</taxon>
        <taxon>Poales</taxon>
        <taxon>Cyperaceae</taxon>
        <taxon>Cyperoideae</taxon>
        <taxon>Cariceae</taxon>
        <taxon>Carex</taxon>
        <taxon>Carex subgen. Euthyceras</taxon>
    </lineage>
</organism>
<comment type="caution">
    <text evidence="2">The sequence shown here is derived from an EMBL/GenBank/DDBJ whole genome shotgun (WGS) entry which is preliminary data.</text>
</comment>
<protein>
    <submittedName>
        <fullName evidence="2">Peptidase of plants and bacteria</fullName>
    </submittedName>
</protein>
<keyword evidence="1" id="KW-0472">Membrane</keyword>
<name>A0A833RVY6_9POAL</name>
<keyword evidence="1" id="KW-0812">Transmembrane</keyword>
<sequence length="255" mass="27952">MDSPLLIHPSTTIEIQAKPEIAAKPETSPPFLIGQILIRIALVFAIAAACIVANHTTSNSFEVSVVNAVANTPTGRRFHLMFVSNGKISQFLYSSNKIIEQVIYPTGSFPRKPINHITIHLSGQNLTDMVAVHTGFKPGEFSVVLGHGFLSSENPAIAFRIVLHRAMASVRVWDGPEEVVSAMVEYLAMQATLKTFGTIDARLDGSCWSPGFLRYSESIENGFVARLNQQLRDRYTGLGLLNRSMCEAYKASLTT</sequence>
<dbReference type="AlphaFoldDB" id="A0A833RVY6"/>